<sequence length="638" mass="70074">MDDSVSPSGEPVRKRLRTSHACDVCRSRKIRCDGNNPCATCKANDISCTYGSEANSLASSPTIFRGGHPSLISPGGIPASSNTARRDSFSYSPVAEVHTQQQHQHQHQHRQQTPVSTATPAAANNLENAVLDSMHTSTTESVLQWPHFDALPSLRHNYASIFHLEQSRPPFRVRPTSMCPYAAAGEVDAVLAAFEHGVNFWYPTVSRGQMAAVREVMVDASGGGELEGGETQRCLALLTMALGCASQVIEGLAEGAGADEAGWERRRARREVGDRYFDCVMRMLHVAHTDVSPAAAHCLLFVALYFAFLRRPLQAWEYINAAAAKCLLLLSYPPTIETHEDQERLRRIFWSCYILESDYVAELSVPVSGVGRIESSIPLPGAYHTHTTPQEEQESSLYFLACISMRRLLNRVHQLLYARDTGACNSLDDVRFPVVVAELDHQLEEWRDVLPAAFTFDVGFDDGGSGRANGAAKRVSEHGGFLRQRYLTCRSVIYRPYLMWMLSGAGDGSGIGIGGRAGGPGVSEEVLKNCKACLDACLLHILNLRGFAHTVLVDTWICSLSMAAAMLVLLAACRMPQLRSLIGPEVLLAGEHLMHLFEGWQRVSGDPSSPSINQSVRVIRESARFIGEAYGRESRSRF</sequence>
<dbReference type="GO" id="GO:0003677">
    <property type="term" value="F:DNA binding"/>
    <property type="evidence" value="ECO:0007669"/>
    <property type="project" value="InterPro"/>
</dbReference>
<dbReference type="GO" id="GO:0006351">
    <property type="term" value="P:DNA-templated transcription"/>
    <property type="evidence" value="ECO:0007669"/>
    <property type="project" value="InterPro"/>
</dbReference>
<dbReference type="CDD" id="cd12148">
    <property type="entry name" value="fungal_TF_MHR"/>
    <property type="match status" value="1"/>
</dbReference>
<gene>
    <name evidence="6" type="ORF">CONLIGDRAFT_584805</name>
</gene>
<evidence type="ECO:0000259" key="5">
    <source>
        <dbReference type="PROSITE" id="PS50048"/>
    </source>
</evidence>
<keyword evidence="4" id="KW-1133">Transmembrane helix</keyword>
<dbReference type="CDD" id="cd00067">
    <property type="entry name" value="GAL4"/>
    <property type="match status" value="1"/>
</dbReference>
<dbReference type="Proteomes" id="UP000182658">
    <property type="component" value="Unassembled WGS sequence"/>
</dbReference>
<feature type="domain" description="Zn(2)-C6 fungal-type" evidence="5">
    <location>
        <begin position="21"/>
        <end position="50"/>
    </location>
</feature>
<evidence type="ECO:0000313" key="7">
    <source>
        <dbReference type="Proteomes" id="UP000182658"/>
    </source>
</evidence>
<proteinExistence type="predicted"/>
<feature type="transmembrane region" description="Helical" evidence="4">
    <location>
        <begin position="547"/>
        <end position="572"/>
    </location>
</feature>
<keyword evidence="1" id="KW-0479">Metal-binding</keyword>
<reference evidence="6 7" key="1">
    <citation type="submission" date="2016-10" db="EMBL/GenBank/DDBJ databases">
        <title>Draft genome sequence of Coniochaeta ligniaria NRRL30616, a lignocellulolytic fungus for bioabatement of inhibitors in plant biomass hydrolysates.</title>
        <authorList>
            <consortium name="DOE Joint Genome Institute"/>
            <person name="Jimenez D.J."/>
            <person name="Hector R.E."/>
            <person name="Riley R."/>
            <person name="Sun H."/>
            <person name="Grigoriev I.V."/>
            <person name="Van Elsas J.D."/>
            <person name="Nichols N.N."/>
        </authorList>
    </citation>
    <scope>NUCLEOTIDE SEQUENCE [LARGE SCALE GENOMIC DNA]</scope>
    <source>
        <strain evidence="6 7">NRRL 30616</strain>
    </source>
</reference>
<dbReference type="OrthoDB" id="6133115at2759"/>
<evidence type="ECO:0000256" key="4">
    <source>
        <dbReference type="SAM" id="Phobius"/>
    </source>
</evidence>
<accession>A0A1J7I8R5</accession>
<dbReference type="Gene3D" id="4.10.240.10">
    <property type="entry name" value="Zn(2)-C6 fungal-type DNA-binding domain"/>
    <property type="match status" value="1"/>
</dbReference>
<name>A0A1J7I8R5_9PEZI</name>
<keyword evidence="4" id="KW-0472">Membrane</keyword>
<keyword evidence="2" id="KW-0539">Nucleus</keyword>
<dbReference type="SUPFAM" id="SSF57701">
    <property type="entry name" value="Zn2/Cys6 DNA-binding domain"/>
    <property type="match status" value="1"/>
</dbReference>
<dbReference type="InterPro" id="IPR053181">
    <property type="entry name" value="EcdB-like_regulator"/>
</dbReference>
<dbReference type="PANTHER" id="PTHR47785">
    <property type="entry name" value="ZN(II)2CYS6 TRANSCRIPTION FACTOR (EUROFUNG)-RELATED-RELATED"/>
    <property type="match status" value="1"/>
</dbReference>
<dbReference type="PANTHER" id="PTHR47785:SF1">
    <property type="entry name" value="TRANSCRIPTION FACTOR, PUTATIVE (AFU_ORTHOLOGUE AFUA_5G14530)-RELATED"/>
    <property type="match status" value="1"/>
</dbReference>
<evidence type="ECO:0000256" key="3">
    <source>
        <dbReference type="SAM" id="MobiDB-lite"/>
    </source>
</evidence>
<dbReference type="GO" id="GO:0000981">
    <property type="term" value="F:DNA-binding transcription factor activity, RNA polymerase II-specific"/>
    <property type="evidence" value="ECO:0007669"/>
    <property type="project" value="InterPro"/>
</dbReference>
<dbReference type="PROSITE" id="PS50048">
    <property type="entry name" value="ZN2_CY6_FUNGAL_2"/>
    <property type="match status" value="1"/>
</dbReference>
<feature type="region of interest" description="Disordered" evidence="3">
    <location>
        <begin position="94"/>
        <end position="117"/>
    </location>
</feature>
<evidence type="ECO:0000256" key="2">
    <source>
        <dbReference type="ARBA" id="ARBA00023242"/>
    </source>
</evidence>
<dbReference type="SMART" id="SM00066">
    <property type="entry name" value="GAL4"/>
    <property type="match status" value="1"/>
</dbReference>
<keyword evidence="4" id="KW-0812">Transmembrane</keyword>
<evidence type="ECO:0000313" key="6">
    <source>
        <dbReference type="EMBL" id="OIW23870.1"/>
    </source>
</evidence>
<dbReference type="Pfam" id="PF00172">
    <property type="entry name" value="Zn_clus"/>
    <property type="match status" value="1"/>
</dbReference>
<protein>
    <recommendedName>
        <fullName evidence="5">Zn(2)-C6 fungal-type domain-containing protein</fullName>
    </recommendedName>
</protein>
<dbReference type="EMBL" id="KV875105">
    <property type="protein sequence ID" value="OIW23870.1"/>
    <property type="molecule type" value="Genomic_DNA"/>
</dbReference>
<dbReference type="InterPro" id="IPR001138">
    <property type="entry name" value="Zn2Cys6_DnaBD"/>
</dbReference>
<evidence type="ECO:0000256" key="1">
    <source>
        <dbReference type="ARBA" id="ARBA00022723"/>
    </source>
</evidence>
<dbReference type="AlphaFoldDB" id="A0A1J7I8R5"/>
<dbReference type="InterPro" id="IPR007219">
    <property type="entry name" value="XnlR_reg_dom"/>
</dbReference>
<organism evidence="6 7">
    <name type="scientific">Coniochaeta ligniaria NRRL 30616</name>
    <dbReference type="NCBI Taxonomy" id="1408157"/>
    <lineage>
        <taxon>Eukaryota</taxon>
        <taxon>Fungi</taxon>
        <taxon>Dikarya</taxon>
        <taxon>Ascomycota</taxon>
        <taxon>Pezizomycotina</taxon>
        <taxon>Sordariomycetes</taxon>
        <taxon>Sordariomycetidae</taxon>
        <taxon>Coniochaetales</taxon>
        <taxon>Coniochaetaceae</taxon>
        <taxon>Coniochaeta</taxon>
    </lineage>
</organism>
<dbReference type="InterPro" id="IPR036864">
    <property type="entry name" value="Zn2-C6_fun-type_DNA-bd_sf"/>
</dbReference>
<dbReference type="InParanoid" id="A0A1J7I8R5"/>
<dbReference type="PROSITE" id="PS00463">
    <property type="entry name" value="ZN2_CY6_FUNGAL_1"/>
    <property type="match status" value="1"/>
</dbReference>
<keyword evidence="7" id="KW-1185">Reference proteome</keyword>
<dbReference type="GO" id="GO:0008270">
    <property type="term" value="F:zinc ion binding"/>
    <property type="evidence" value="ECO:0007669"/>
    <property type="project" value="InterPro"/>
</dbReference>
<dbReference type="Pfam" id="PF04082">
    <property type="entry name" value="Fungal_trans"/>
    <property type="match status" value="1"/>
</dbReference>